<keyword evidence="1" id="KW-0812">Transmembrane</keyword>
<dbReference type="Proteomes" id="UP000185003">
    <property type="component" value="Unassembled WGS sequence"/>
</dbReference>
<organism evidence="3 4">
    <name type="scientific">Chitinophaga niabensis</name>
    <dbReference type="NCBI Taxonomy" id="536979"/>
    <lineage>
        <taxon>Bacteria</taxon>
        <taxon>Pseudomonadati</taxon>
        <taxon>Bacteroidota</taxon>
        <taxon>Chitinophagia</taxon>
        <taxon>Chitinophagales</taxon>
        <taxon>Chitinophagaceae</taxon>
        <taxon>Chitinophaga</taxon>
    </lineage>
</organism>
<feature type="transmembrane region" description="Helical" evidence="1">
    <location>
        <begin position="85"/>
        <end position="106"/>
    </location>
</feature>
<feature type="transmembrane region" description="Helical" evidence="1">
    <location>
        <begin position="219"/>
        <end position="237"/>
    </location>
</feature>
<name>A0A1N6J045_9BACT</name>
<feature type="transmembrane region" description="Helical" evidence="1">
    <location>
        <begin position="112"/>
        <end position="132"/>
    </location>
</feature>
<feature type="transmembrane region" description="Helical" evidence="1">
    <location>
        <begin position="192"/>
        <end position="212"/>
    </location>
</feature>
<evidence type="ECO:0000313" key="4">
    <source>
        <dbReference type="Proteomes" id="UP000185003"/>
    </source>
</evidence>
<reference evidence="3 4" key="1">
    <citation type="submission" date="2016-11" db="EMBL/GenBank/DDBJ databases">
        <authorList>
            <person name="Jaros S."/>
            <person name="Januszkiewicz K."/>
            <person name="Wedrychowicz H."/>
        </authorList>
    </citation>
    <scope>NUCLEOTIDE SEQUENCE [LARGE SCALE GENOMIC DNA]</scope>
    <source>
        <strain evidence="3 4">DSM 24787</strain>
    </source>
</reference>
<keyword evidence="1" id="KW-1133">Transmembrane helix</keyword>
<dbReference type="InterPro" id="IPR012429">
    <property type="entry name" value="HGSNAT_cat"/>
</dbReference>
<feature type="domain" description="Heparan-alpha-glucosaminide N-acetyltransferase catalytic" evidence="2">
    <location>
        <begin position="3"/>
        <end position="211"/>
    </location>
</feature>
<protein>
    <submittedName>
        <fullName evidence="3">Uncharacterized membrane protein</fullName>
    </submittedName>
</protein>
<dbReference type="RefSeq" id="WP_074240736.1">
    <property type="nucleotide sequence ID" value="NZ_FSRA01000002.1"/>
</dbReference>
<dbReference type="PANTHER" id="PTHR40407">
    <property type="entry name" value="MEMBRANE PROTEIN-LIKE PROTEIN"/>
    <property type="match status" value="1"/>
</dbReference>
<feature type="transmembrane region" description="Helical" evidence="1">
    <location>
        <begin position="139"/>
        <end position="156"/>
    </location>
</feature>
<evidence type="ECO:0000256" key="1">
    <source>
        <dbReference type="SAM" id="Phobius"/>
    </source>
</evidence>
<feature type="transmembrane region" description="Helical" evidence="1">
    <location>
        <begin position="350"/>
        <end position="367"/>
    </location>
</feature>
<gene>
    <name evidence="3" type="ORF">SAMN04488055_3501</name>
</gene>
<dbReference type="Pfam" id="PF07786">
    <property type="entry name" value="HGSNAT_cat"/>
    <property type="match status" value="1"/>
</dbReference>
<evidence type="ECO:0000259" key="2">
    <source>
        <dbReference type="Pfam" id="PF07786"/>
    </source>
</evidence>
<accession>A0A1N6J045</accession>
<keyword evidence="4" id="KW-1185">Reference proteome</keyword>
<feature type="transmembrane region" description="Helical" evidence="1">
    <location>
        <begin position="268"/>
        <end position="286"/>
    </location>
</feature>
<evidence type="ECO:0000313" key="3">
    <source>
        <dbReference type="EMBL" id="SIO37559.1"/>
    </source>
</evidence>
<dbReference type="OrthoDB" id="508112at2"/>
<keyword evidence="1" id="KW-0472">Membrane</keyword>
<proteinExistence type="predicted"/>
<dbReference type="AlphaFoldDB" id="A0A1N6J045"/>
<dbReference type="EMBL" id="FSRA01000002">
    <property type="protein sequence ID" value="SIO37559.1"/>
    <property type="molecule type" value="Genomic_DNA"/>
</dbReference>
<dbReference type="PANTHER" id="PTHR40407:SF1">
    <property type="entry name" value="HEPARAN-ALPHA-GLUCOSAMINIDE N-ACETYLTRANSFERASE CATALYTIC DOMAIN-CONTAINING PROTEIN"/>
    <property type="match status" value="1"/>
</dbReference>
<dbReference type="STRING" id="536979.SAMN04488055_3501"/>
<feature type="transmembrane region" description="Helical" evidence="1">
    <location>
        <begin position="51"/>
        <end position="73"/>
    </location>
</feature>
<feature type="transmembrane region" description="Helical" evidence="1">
    <location>
        <begin position="306"/>
        <end position="330"/>
    </location>
</feature>
<sequence length="388" mass="44301">MDRIKSIDHVRGVVMIIMALDHVRDLIHVDALTQSPTNLATTTPLLFFTRWITYLCAPVFVFLSGVSTCLSFTRQNNIAKNRKFLIKRGLWLILLEFTVFNFGLYFDAGFHTLLFEVLGAIGIGFIVLGLMLGLRKATIGLIGLLIIFAHDVFPLIRFEEGSLLKNIISPLFNVTVVPLPAGYVLMSVYPPLPWLGLMLFGFAMGKLFIALNADERKRLFLKIGLGSLLLFTCLRLANFYGDGLPWSIQKNHLFTFLSFINISKYPPSLLFCLITLGIMFLLFALVEKKKNKILNAVSVYGKVPLFYFLIHFYIIHIVLMGILFLQGFGWADLSFASGSFGRPKNTRSGFELWLVYIIWIVLVMALYKPCHWFGRYKATHDNWWLKYI</sequence>